<feature type="domain" description="Transthyretin/hydroxyisourate hydrolase" evidence="11">
    <location>
        <begin position="2"/>
        <end position="105"/>
    </location>
</feature>
<dbReference type="EC" id="3.5.2.17" evidence="5 10"/>
<dbReference type="Gene3D" id="2.60.40.180">
    <property type="entry name" value="Transthyretin/hydroxyisourate hydrolase domain"/>
    <property type="match status" value="1"/>
</dbReference>
<dbReference type="EMBL" id="WNDP01000005">
    <property type="protein sequence ID" value="KAF1027893.1"/>
    <property type="molecule type" value="Genomic_DNA"/>
</dbReference>
<evidence type="ECO:0000256" key="1">
    <source>
        <dbReference type="ARBA" id="ARBA00001043"/>
    </source>
</evidence>
<dbReference type="Pfam" id="PF00576">
    <property type="entry name" value="Transthyretin"/>
    <property type="match status" value="1"/>
</dbReference>
<dbReference type="InterPro" id="IPR023416">
    <property type="entry name" value="Transthyretin/HIU_hydrolase_d"/>
</dbReference>
<comment type="similarity">
    <text evidence="3 10">Belongs to the transthyretin family. 5-hydroxyisourate hydrolase subfamily.</text>
</comment>
<dbReference type="GO" id="GO:0033971">
    <property type="term" value="F:hydroxyisourate hydrolase activity"/>
    <property type="evidence" value="ECO:0007669"/>
    <property type="project" value="UniProtKB-EC"/>
</dbReference>
<dbReference type="PRINTS" id="PR00189">
    <property type="entry name" value="TRNSTHYRETIN"/>
</dbReference>
<dbReference type="InterPro" id="IPR000895">
    <property type="entry name" value="Transthyretin/HIU_hydrolase"/>
</dbReference>
<dbReference type="PROSITE" id="PS00768">
    <property type="entry name" value="TRANSTHYRETIN_1"/>
    <property type="match status" value="1"/>
</dbReference>
<evidence type="ECO:0000256" key="10">
    <source>
        <dbReference type="RuleBase" id="RU361270"/>
    </source>
</evidence>
<evidence type="ECO:0000313" key="13">
    <source>
        <dbReference type="Proteomes" id="UP000490535"/>
    </source>
</evidence>
<comment type="caution">
    <text evidence="12">The sequence shown here is derived from an EMBL/GenBank/DDBJ whole genome shotgun (WGS) entry which is preliminary data.</text>
</comment>
<comment type="function">
    <text evidence="2">Catalyzes the hydrolysis of 5-hydroxyisourate (HIU) to 2-oxo-4-hydroxy-4-carboxy-5-ureidoimidazoline (OHCU).</text>
</comment>
<sequence length="106" mass="12208">MISSHILDTHLGKPATDVVIKLFDAQEQLIAESRTNNDGRVADFNLSEIQTGQYRLVFYTADYFNRFNLDTFFPKVVIDFSVNDINQHYHIPLLISPFAYSTYRGS</sequence>
<name>A0A833PJJ2_ACIBZ</name>
<evidence type="ECO:0000256" key="5">
    <source>
        <dbReference type="ARBA" id="ARBA00012609"/>
    </source>
</evidence>
<dbReference type="AlphaFoldDB" id="A0A833PJJ2"/>
<gene>
    <name evidence="12" type="primary">hiuH_1</name>
    <name evidence="12" type="ORF">GAK29_00369</name>
</gene>
<evidence type="ECO:0000256" key="9">
    <source>
        <dbReference type="PIRSR" id="PIRSR600895-51"/>
    </source>
</evidence>
<dbReference type="InterPro" id="IPR023418">
    <property type="entry name" value="Thyroxine_BS"/>
</dbReference>
<evidence type="ECO:0000256" key="7">
    <source>
        <dbReference type="ARBA" id="ARBA00022631"/>
    </source>
</evidence>
<dbReference type="InterPro" id="IPR014306">
    <property type="entry name" value="Hydroxyisourate_hydrolase"/>
</dbReference>
<feature type="binding site" evidence="9">
    <location>
        <position position="40"/>
    </location>
    <ligand>
        <name>substrate</name>
    </ligand>
</feature>
<reference evidence="13" key="1">
    <citation type="journal article" date="2020" name="MBio">
        <title>Horizontal gene transfer to a defensive symbiont with a reduced genome amongst a multipartite beetle microbiome.</title>
        <authorList>
            <person name="Waterworth S.C."/>
            <person name="Florez L.V."/>
            <person name="Rees E.R."/>
            <person name="Hertweck C."/>
            <person name="Kaltenpoth M."/>
            <person name="Kwan J.C."/>
        </authorList>
    </citation>
    <scope>NUCLEOTIDE SEQUENCE [LARGE SCALE GENOMIC DNA]</scope>
</reference>
<feature type="binding site" evidence="9">
    <location>
        <position position="103"/>
    </location>
    <ligand>
        <name>substrate</name>
    </ligand>
</feature>
<evidence type="ECO:0000256" key="8">
    <source>
        <dbReference type="ARBA" id="ARBA00022801"/>
    </source>
</evidence>
<dbReference type="GO" id="GO:0006144">
    <property type="term" value="P:purine nucleobase metabolic process"/>
    <property type="evidence" value="ECO:0007669"/>
    <property type="project" value="UniProtKB-KW"/>
</dbReference>
<protein>
    <recommendedName>
        <fullName evidence="6 10">5-hydroxyisourate hydrolase</fullName>
        <shortName evidence="10">HIU hydrolase</shortName>
        <shortName evidence="10">HIUHase</shortName>
        <ecNumber evidence="5 10">3.5.2.17</ecNumber>
    </recommendedName>
</protein>
<dbReference type="Proteomes" id="UP000490535">
    <property type="component" value="Unassembled WGS sequence"/>
</dbReference>
<evidence type="ECO:0000256" key="2">
    <source>
        <dbReference type="ARBA" id="ARBA00002704"/>
    </source>
</evidence>
<dbReference type="CDD" id="cd05822">
    <property type="entry name" value="TLP_HIUase"/>
    <property type="match status" value="1"/>
</dbReference>
<evidence type="ECO:0000259" key="11">
    <source>
        <dbReference type="Pfam" id="PF00576"/>
    </source>
</evidence>
<accession>A0A833PJJ2</accession>
<dbReference type="NCBIfam" id="TIGR02962">
    <property type="entry name" value="hdxy_isourate"/>
    <property type="match status" value="1"/>
</dbReference>
<keyword evidence="7 10" id="KW-0659">Purine metabolism</keyword>
<evidence type="ECO:0000256" key="4">
    <source>
        <dbReference type="ARBA" id="ARBA00011881"/>
    </source>
</evidence>
<evidence type="ECO:0000256" key="6">
    <source>
        <dbReference type="ARBA" id="ARBA00017539"/>
    </source>
</evidence>
<comment type="subunit">
    <text evidence="4 10">Homotetramer.</text>
</comment>
<proteinExistence type="inferred from homology"/>
<feature type="binding site" evidence="9">
    <location>
        <position position="5"/>
    </location>
    <ligand>
        <name>substrate</name>
    </ligand>
</feature>
<evidence type="ECO:0000313" key="12">
    <source>
        <dbReference type="EMBL" id="KAF1027893.1"/>
    </source>
</evidence>
<evidence type="ECO:0000256" key="3">
    <source>
        <dbReference type="ARBA" id="ARBA00009850"/>
    </source>
</evidence>
<organism evidence="12 13">
    <name type="scientific">Acinetobacter bereziniae</name>
    <name type="common">Acinetobacter genomosp. 10</name>
    <dbReference type="NCBI Taxonomy" id="106648"/>
    <lineage>
        <taxon>Bacteria</taxon>
        <taxon>Pseudomonadati</taxon>
        <taxon>Pseudomonadota</taxon>
        <taxon>Gammaproteobacteria</taxon>
        <taxon>Moraxellales</taxon>
        <taxon>Moraxellaceae</taxon>
        <taxon>Acinetobacter</taxon>
    </lineage>
</organism>
<comment type="catalytic activity">
    <reaction evidence="1 10">
        <text>5-hydroxyisourate + H2O = 5-hydroxy-2-oxo-4-ureido-2,5-dihydro-1H-imidazole-5-carboxylate + H(+)</text>
        <dbReference type="Rhea" id="RHEA:23736"/>
        <dbReference type="ChEBI" id="CHEBI:15377"/>
        <dbReference type="ChEBI" id="CHEBI:15378"/>
        <dbReference type="ChEBI" id="CHEBI:18072"/>
        <dbReference type="ChEBI" id="CHEBI:58639"/>
        <dbReference type="EC" id="3.5.2.17"/>
    </reaction>
</comment>
<dbReference type="PANTHER" id="PTHR10395">
    <property type="entry name" value="URICASE AND TRANSTHYRETIN-RELATED"/>
    <property type="match status" value="1"/>
</dbReference>
<dbReference type="PANTHER" id="PTHR10395:SF7">
    <property type="entry name" value="5-HYDROXYISOURATE HYDROLASE"/>
    <property type="match status" value="1"/>
</dbReference>
<dbReference type="SUPFAM" id="SSF49472">
    <property type="entry name" value="Transthyretin (synonym: prealbumin)"/>
    <property type="match status" value="1"/>
</dbReference>
<keyword evidence="8 10" id="KW-0378">Hydrolase</keyword>
<dbReference type="InterPro" id="IPR036817">
    <property type="entry name" value="Transthyretin/HIU_hydrolase_sf"/>
</dbReference>